<dbReference type="InterPro" id="IPR001611">
    <property type="entry name" value="Leu-rich_rpt"/>
</dbReference>
<evidence type="ECO:0000256" key="1">
    <source>
        <dbReference type="ARBA" id="ARBA00004300"/>
    </source>
</evidence>
<evidence type="ECO:0000313" key="6">
    <source>
        <dbReference type="EMBL" id="CAL4097795.1"/>
    </source>
</evidence>
<dbReference type="Proteomes" id="UP001497623">
    <property type="component" value="Unassembled WGS sequence"/>
</dbReference>
<keyword evidence="4" id="KW-0206">Cytoskeleton</keyword>
<keyword evidence="3 5" id="KW-0175">Coiled coil</keyword>
<protein>
    <recommendedName>
        <fullName evidence="8">Leucine-rich repeat-containing protein 45</fullName>
    </recommendedName>
</protein>
<dbReference type="EMBL" id="CAXKWB010010386">
    <property type="protein sequence ID" value="CAL4097795.1"/>
    <property type="molecule type" value="Genomic_DNA"/>
</dbReference>
<organism evidence="6 7">
    <name type="scientific">Meganyctiphanes norvegica</name>
    <name type="common">Northern krill</name>
    <name type="synonym">Thysanopoda norvegica</name>
    <dbReference type="NCBI Taxonomy" id="48144"/>
    <lineage>
        <taxon>Eukaryota</taxon>
        <taxon>Metazoa</taxon>
        <taxon>Ecdysozoa</taxon>
        <taxon>Arthropoda</taxon>
        <taxon>Crustacea</taxon>
        <taxon>Multicrustacea</taxon>
        <taxon>Malacostraca</taxon>
        <taxon>Eumalacostraca</taxon>
        <taxon>Eucarida</taxon>
        <taxon>Euphausiacea</taxon>
        <taxon>Euphausiidae</taxon>
        <taxon>Meganyctiphanes</taxon>
    </lineage>
</organism>
<feature type="non-terminal residue" evidence="6">
    <location>
        <position position="1"/>
    </location>
</feature>
<comment type="subcellular location">
    <subcellularLocation>
        <location evidence="1">Cytoplasm</location>
        <location evidence="1">Cytoskeleton</location>
        <location evidence="1">Microtubule organizing center</location>
        <location evidence="1">Centrosome</location>
    </subcellularLocation>
</comment>
<evidence type="ECO:0000256" key="2">
    <source>
        <dbReference type="ARBA" id="ARBA00022490"/>
    </source>
</evidence>
<name>A0AAV2QU44_MEGNR</name>
<evidence type="ECO:0008006" key="8">
    <source>
        <dbReference type="Google" id="ProtNLM"/>
    </source>
</evidence>
<dbReference type="PANTHER" id="PTHR23170:SF3">
    <property type="entry name" value="LEUCINE-RICH REPEAT-CONTAINING PROTEIN 45"/>
    <property type="match status" value="1"/>
</dbReference>
<evidence type="ECO:0000313" key="7">
    <source>
        <dbReference type="Proteomes" id="UP001497623"/>
    </source>
</evidence>
<reference evidence="6 7" key="1">
    <citation type="submission" date="2024-05" db="EMBL/GenBank/DDBJ databases">
        <authorList>
            <person name="Wallberg A."/>
        </authorList>
    </citation>
    <scope>NUCLEOTIDE SEQUENCE [LARGE SCALE GENOMIC DNA]</scope>
</reference>
<keyword evidence="2" id="KW-0963">Cytoplasm</keyword>
<dbReference type="Pfam" id="PF13516">
    <property type="entry name" value="LRR_6"/>
    <property type="match status" value="2"/>
</dbReference>
<dbReference type="GO" id="GO:0005886">
    <property type="term" value="C:plasma membrane"/>
    <property type="evidence" value="ECO:0007669"/>
    <property type="project" value="TreeGrafter"/>
</dbReference>
<dbReference type="InterPro" id="IPR052116">
    <property type="entry name" value="Centro_Cilium_Assembly"/>
</dbReference>
<feature type="coiled-coil region" evidence="5">
    <location>
        <begin position="381"/>
        <end position="437"/>
    </location>
</feature>
<comment type="caution">
    <text evidence="6">The sequence shown here is derived from an EMBL/GenBank/DDBJ whole genome shotgun (WGS) entry which is preliminary data.</text>
</comment>
<evidence type="ECO:0000256" key="5">
    <source>
        <dbReference type="SAM" id="Coils"/>
    </source>
</evidence>
<dbReference type="PANTHER" id="PTHR23170">
    <property type="entry name" value="NY-REN-58 ANTIGEN"/>
    <property type="match status" value="1"/>
</dbReference>
<evidence type="ECO:0000256" key="3">
    <source>
        <dbReference type="ARBA" id="ARBA00023054"/>
    </source>
</evidence>
<dbReference type="AlphaFoldDB" id="A0AAV2QU44"/>
<dbReference type="InterPro" id="IPR032675">
    <property type="entry name" value="LRR_dom_sf"/>
</dbReference>
<gene>
    <name evidence="6" type="ORF">MNOR_LOCUS16079</name>
</gene>
<sequence>GGILELSNQALSVGTCAVLGKILQTTNNIIKASFEDCLLDEDGSKSLLLGICGNTSLNTLSFKGNNLHGAAAHALAKMIRHNSSVVRLSLEWNSLGLCLESWSDICEAISCNNSLQYLDLRSNQLNPEAAQTLAKAIIRNSTLTIIDLRWNSIGWSGGKAILEALKHNKIINKIELPGNNIPNNILLAIGNAMGNNMRNEVVNSEYRNRTEILKQQIENQEHQAANKIQQLEDTLAKTDLTLNKTIKEGMFSVGHLEEELRSKKLEVESLTSKLEVATTSQRLSVERLAVLEGTVAQLQEALKHSQEKAQQQAAADKEVFHQCKSQYEKEVRALNETINRLEAQVSEQEFTLSSQRNVIADCKENVCVLQSELKGSRAHFEEQENMERNRHKEALRQLEQQHNTELQRLKAQQHQLQSELQERLSKSESMKTELEGELTNVRVQAASDRTAAHAQTETLKHQLKAEHSGVIRGLREEMSALEQSRNDAEERLRAQLTTNGQLTAANAKLSHQLRALNNQISQLQTEIDGKTAEISAAEARVRAEVKQQLEDLETQRRENTKLQNSIASLQRNISENQVEHESQLRKKDEEIRRVRQEAKAKETELLRIREDEARRVGMLHSAFMSYLTTSPQSPVKQVTVENTDSNT</sequence>
<dbReference type="Gene3D" id="3.80.10.10">
    <property type="entry name" value="Ribonuclease Inhibitor"/>
    <property type="match status" value="2"/>
</dbReference>
<dbReference type="SUPFAM" id="SSF52047">
    <property type="entry name" value="RNI-like"/>
    <property type="match status" value="1"/>
</dbReference>
<keyword evidence="7" id="KW-1185">Reference proteome</keyword>
<dbReference type="GO" id="GO:0005813">
    <property type="term" value="C:centrosome"/>
    <property type="evidence" value="ECO:0007669"/>
    <property type="project" value="UniProtKB-SubCell"/>
</dbReference>
<accession>A0AAV2QU44</accession>
<feature type="coiled-coil region" evidence="5">
    <location>
        <begin position="203"/>
        <end position="351"/>
    </location>
</feature>
<evidence type="ECO:0000256" key="4">
    <source>
        <dbReference type="ARBA" id="ARBA00023212"/>
    </source>
</evidence>
<feature type="coiled-coil region" evidence="5">
    <location>
        <begin position="471"/>
        <end position="611"/>
    </location>
</feature>
<proteinExistence type="predicted"/>
<dbReference type="SMART" id="SM00368">
    <property type="entry name" value="LRR_RI"/>
    <property type="match status" value="3"/>
</dbReference>